<keyword evidence="3" id="KW-0677">Repeat</keyword>
<dbReference type="InterPro" id="IPR051979">
    <property type="entry name" value="B-box_zinc_finger"/>
</dbReference>
<reference evidence="11 12" key="1">
    <citation type="journal article" date="2024" name="G3 (Bethesda)">
        <title>Genome assembly of Hibiscus sabdariffa L. provides insights into metabolisms of medicinal natural products.</title>
        <authorList>
            <person name="Kim T."/>
        </authorList>
    </citation>
    <scope>NUCLEOTIDE SEQUENCE [LARGE SCALE GENOMIC DNA]</scope>
    <source>
        <strain evidence="11">TK-2024</strain>
        <tissue evidence="11">Old leaves</tissue>
    </source>
</reference>
<keyword evidence="6" id="KW-0805">Transcription regulation</keyword>
<keyword evidence="5" id="KW-0862">Zinc</keyword>
<comment type="caution">
    <text evidence="11">The sequence shown here is derived from an EMBL/GenBank/DDBJ whole genome shotgun (WGS) entry which is preliminary data.</text>
</comment>
<dbReference type="CDD" id="cd19821">
    <property type="entry name" value="Bbox1_BBX-like"/>
    <property type="match status" value="2"/>
</dbReference>
<dbReference type="EMBL" id="JBBPBM010000006">
    <property type="protein sequence ID" value="KAK8580853.1"/>
    <property type="molecule type" value="Genomic_DNA"/>
</dbReference>
<dbReference type="PANTHER" id="PTHR31832:SF52">
    <property type="entry name" value="B-BOX ZINC FINGER PROTEIN 21"/>
    <property type="match status" value="1"/>
</dbReference>
<keyword evidence="2" id="KW-0479">Metal-binding</keyword>
<feature type="domain" description="B box-type" evidence="10">
    <location>
        <begin position="54"/>
        <end position="101"/>
    </location>
</feature>
<organism evidence="11 12">
    <name type="scientific">Hibiscus sabdariffa</name>
    <name type="common">roselle</name>
    <dbReference type="NCBI Taxonomy" id="183260"/>
    <lineage>
        <taxon>Eukaryota</taxon>
        <taxon>Viridiplantae</taxon>
        <taxon>Streptophyta</taxon>
        <taxon>Embryophyta</taxon>
        <taxon>Tracheophyta</taxon>
        <taxon>Spermatophyta</taxon>
        <taxon>Magnoliopsida</taxon>
        <taxon>eudicotyledons</taxon>
        <taxon>Gunneridae</taxon>
        <taxon>Pentapetalae</taxon>
        <taxon>rosids</taxon>
        <taxon>malvids</taxon>
        <taxon>Malvales</taxon>
        <taxon>Malvaceae</taxon>
        <taxon>Malvoideae</taxon>
        <taxon>Hibiscus</taxon>
    </lineage>
</organism>
<protein>
    <recommendedName>
        <fullName evidence="10">B box-type domain-containing protein</fullName>
    </recommendedName>
</protein>
<evidence type="ECO:0000256" key="2">
    <source>
        <dbReference type="ARBA" id="ARBA00022723"/>
    </source>
</evidence>
<dbReference type="Proteomes" id="UP001472677">
    <property type="component" value="Unassembled WGS sequence"/>
</dbReference>
<accession>A0ABR2FIY5</accession>
<proteinExistence type="predicted"/>
<evidence type="ECO:0000256" key="8">
    <source>
        <dbReference type="ARBA" id="ARBA00023242"/>
    </source>
</evidence>
<dbReference type="Gene3D" id="3.30.160.60">
    <property type="entry name" value="Classic Zinc Finger"/>
    <property type="match status" value="1"/>
</dbReference>
<name>A0ABR2FIY5_9ROSI</name>
<sequence>MKIRCDVCDREEASVFCTADEAALCDACDHRVHHANKLASKHQRFSLLHPPSSKQVPLCDICQEKRAFLFCQQDRAILCRDCDVPIHAANEHTQKHSRFLLTGVKLSATSSLYTPSSSSPVASLSNVGDSVPEFKSQLLAKNPVSASPANFNPSSLAKSSSINTTTAAAVTNNKSTVDSPPATDDGGSTSSISEYLIEMLPGWHVEDFLDPSSPPFGFCKSDGCMLPFLDADLESNMNSFSPESLGLWVPQSPSSMYPSQMGGQIGFKETKEITGMKANSRWTDDSFTVPQISPQSTASKRSKHLCFLEPGGGEGFYLNKPKLGGCPDSLSVAQSFLLPSAYGTFLFTFGGFKSAIMTFILAPYMHDISHQDLNLLDNGTSDFLPSLVQAFRVDFAH</sequence>
<keyword evidence="12" id="KW-1185">Reference proteome</keyword>
<evidence type="ECO:0000256" key="4">
    <source>
        <dbReference type="ARBA" id="ARBA00022771"/>
    </source>
</evidence>
<evidence type="ECO:0000313" key="12">
    <source>
        <dbReference type="Proteomes" id="UP001472677"/>
    </source>
</evidence>
<dbReference type="PROSITE" id="PS50119">
    <property type="entry name" value="ZF_BBOX"/>
    <property type="match status" value="2"/>
</dbReference>
<dbReference type="SMART" id="SM00336">
    <property type="entry name" value="BBOX"/>
    <property type="match status" value="2"/>
</dbReference>
<dbReference type="Pfam" id="PF00643">
    <property type="entry name" value="zf-B_box"/>
    <property type="match status" value="2"/>
</dbReference>
<evidence type="ECO:0000256" key="6">
    <source>
        <dbReference type="ARBA" id="ARBA00023015"/>
    </source>
</evidence>
<evidence type="ECO:0000259" key="10">
    <source>
        <dbReference type="PROSITE" id="PS50119"/>
    </source>
</evidence>
<keyword evidence="8" id="KW-0539">Nucleus</keyword>
<evidence type="ECO:0000256" key="3">
    <source>
        <dbReference type="ARBA" id="ARBA00022737"/>
    </source>
</evidence>
<evidence type="ECO:0000313" key="11">
    <source>
        <dbReference type="EMBL" id="KAK8580853.1"/>
    </source>
</evidence>
<gene>
    <name evidence="11" type="ORF">V6N12_071104</name>
</gene>
<evidence type="ECO:0000256" key="9">
    <source>
        <dbReference type="PROSITE-ProRule" id="PRU00024"/>
    </source>
</evidence>
<evidence type="ECO:0000256" key="5">
    <source>
        <dbReference type="ARBA" id="ARBA00022833"/>
    </source>
</evidence>
<dbReference type="PANTHER" id="PTHR31832">
    <property type="entry name" value="B-BOX ZINC FINGER PROTEIN 22"/>
    <property type="match status" value="1"/>
</dbReference>
<evidence type="ECO:0000256" key="1">
    <source>
        <dbReference type="ARBA" id="ARBA00004123"/>
    </source>
</evidence>
<evidence type="ECO:0000256" key="7">
    <source>
        <dbReference type="ARBA" id="ARBA00023163"/>
    </source>
</evidence>
<keyword evidence="4 9" id="KW-0863">Zinc-finger</keyword>
<dbReference type="InterPro" id="IPR049808">
    <property type="entry name" value="CONSTANS-like_Bbox1"/>
</dbReference>
<feature type="domain" description="B box-type" evidence="10">
    <location>
        <begin position="1"/>
        <end position="47"/>
    </location>
</feature>
<comment type="subcellular location">
    <subcellularLocation>
        <location evidence="1">Nucleus</location>
    </subcellularLocation>
</comment>
<keyword evidence="7" id="KW-0804">Transcription</keyword>
<dbReference type="InterPro" id="IPR000315">
    <property type="entry name" value="Znf_B-box"/>
</dbReference>